<sequence length="356" mass="41585">MNKFKKLSFFWIVSIILVCSFHAVIYFMYVHKVFPESPMTIGDLGRMSYATDLLDLRENKIDLKKLHLESNEYKDDNEIEMITIGDSFSNGGGGGLNSYYQDYIATEFNLNVLNIKGTSNFMEIASLLLNSGQLDNMKTRYVLIESVQRFALQRFAINNIDFEKSEIYPLTKQEDNKNVKKASDGVGIINNLNLNALSYNLKFKMNGYGKISSSIYREKLNQNLFSIKIGNELLFYYEDLKFIEQESKERIELLNDNFNKLSHALAKKNIKLIFMPAVDKYNLYRPYIVSNIYNESIFFEYLETLPKDYIFINTKKILSKELEKGEKDIFYVDDTHWSYKASKTIIKDESFKNIFN</sequence>
<reference evidence="2 3" key="1">
    <citation type="submission" date="2018-07" db="EMBL/GenBank/DDBJ databases">
        <title>Identification of phenol metabolism pathways in Arcobacter.</title>
        <authorList>
            <person name="Miller W.G."/>
            <person name="Yee E."/>
            <person name="Bono J.L."/>
        </authorList>
    </citation>
    <scope>NUCLEOTIDE SEQUENCE [LARGE SCALE GENOMIC DNA]</scope>
    <source>
        <strain evidence="2 3">W63</strain>
    </source>
</reference>
<gene>
    <name evidence="2" type="ORF">AAQM_1977</name>
</gene>
<dbReference type="Proteomes" id="UP000502065">
    <property type="component" value="Chromosome"/>
</dbReference>
<dbReference type="KEGG" id="aaqi:AAQM_1977"/>
<keyword evidence="1" id="KW-1133">Transmembrane helix</keyword>
<evidence type="ECO:0008006" key="4">
    <source>
        <dbReference type="Google" id="ProtNLM"/>
    </source>
</evidence>
<organism evidence="2 3">
    <name type="scientific">Arcobacter aquimarinus</name>
    <dbReference type="NCBI Taxonomy" id="1315211"/>
    <lineage>
        <taxon>Bacteria</taxon>
        <taxon>Pseudomonadati</taxon>
        <taxon>Campylobacterota</taxon>
        <taxon>Epsilonproteobacteria</taxon>
        <taxon>Campylobacterales</taxon>
        <taxon>Arcobacteraceae</taxon>
        <taxon>Arcobacter</taxon>
    </lineage>
</organism>
<keyword evidence="1" id="KW-0472">Membrane</keyword>
<keyword evidence="1" id="KW-0812">Transmembrane</keyword>
<evidence type="ECO:0000313" key="2">
    <source>
        <dbReference type="EMBL" id="QKE26703.1"/>
    </source>
</evidence>
<dbReference type="AlphaFoldDB" id="A0AAE7B399"/>
<protein>
    <recommendedName>
        <fullName evidence="4">AlgX/AlgJ SGNH hydrolase-like domain-containing protein</fullName>
    </recommendedName>
</protein>
<feature type="transmembrane region" description="Helical" evidence="1">
    <location>
        <begin position="7"/>
        <end position="29"/>
    </location>
</feature>
<evidence type="ECO:0000313" key="3">
    <source>
        <dbReference type="Proteomes" id="UP000502065"/>
    </source>
</evidence>
<name>A0AAE7B399_9BACT</name>
<proteinExistence type="predicted"/>
<evidence type="ECO:0000256" key="1">
    <source>
        <dbReference type="SAM" id="Phobius"/>
    </source>
</evidence>
<dbReference type="RefSeq" id="WP_129096010.1">
    <property type="nucleotide sequence ID" value="NZ_CBCSAE010000013.1"/>
</dbReference>
<dbReference type="EMBL" id="CP030944">
    <property type="protein sequence ID" value="QKE26703.1"/>
    <property type="molecule type" value="Genomic_DNA"/>
</dbReference>
<accession>A0AAE7B399</accession>
<keyword evidence="3" id="KW-1185">Reference proteome</keyword>